<dbReference type="PROSITE" id="PS50808">
    <property type="entry name" value="ZF_BED"/>
    <property type="match status" value="1"/>
</dbReference>
<evidence type="ECO:0000256" key="2">
    <source>
        <dbReference type="ARBA" id="ARBA00022771"/>
    </source>
</evidence>
<dbReference type="GO" id="GO:0003677">
    <property type="term" value="F:DNA binding"/>
    <property type="evidence" value="ECO:0007669"/>
    <property type="project" value="InterPro"/>
</dbReference>
<keyword evidence="3" id="KW-0862">Zinc</keyword>
<feature type="compositionally biased region" description="Basic and acidic residues" evidence="5">
    <location>
        <begin position="1"/>
        <end position="12"/>
    </location>
</feature>
<accession>A0AAV9RNQ3</accession>
<keyword evidence="8" id="KW-1185">Reference proteome</keyword>
<evidence type="ECO:0000256" key="1">
    <source>
        <dbReference type="ARBA" id="ARBA00022723"/>
    </source>
</evidence>
<evidence type="ECO:0000259" key="6">
    <source>
        <dbReference type="PROSITE" id="PS50808"/>
    </source>
</evidence>
<dbReference type="EMBL" id="JAHHUM010001546">
    <property type="protein sequence ID" value="KAK5610647.1"/>
    <property type="molecule type" value="Genomic_DNA"/>
</dbReference>
<evidence type="ECO:0000313" key="8">
    <source>
        <dbReference type="Proteomes" id="UP001311232"/>
    </source>
</evidence>
<dbReference type="InterPro" id="IPR036236">
    <property type="entry name" value="Znf_C2H2_sf"/>
</dbReference>
<dbReference type="Proteomes" id="UP001311232">
    <property type="component" value="Unassembled WGS sequence"/>
</dbReference>
<protein>
    <recommendedName>
        <fullName evidence="6">BED-type domain-containing protein</fullName>
    </recommendedName>
</protein>
<dbReference type="Pfam" id="PF02892">
    <property type="entry name" value="zf-BED"/>
    <property type="match status" value="1"/>
</dbReference>
<dbReference type="SUPFAM" id="SSF57667">
    <property type="entry name" value="beta-beta-alpha zinc fingers"/>
    <property type="match status" value="1"/>
</dbReference>
<reference evidence="7 8" key="1">
    <citation type="submission" date="2021-06" db="EMBL/GenBank/DDBJ databases">
        <authorList>
            <person name="Palmer J.M."/>
        </authorList>
    </citation>
    <scope>NUCLEOTIDE SEQUENCE [LARGE SCALE GENOMIC DNA]</scope>
    <source>
        <strain evidence="7 8">MEX-2019</strain>
        <tissue evidence="7">Muscle</tissue>
    </source>
</reference>
<evidence type="ECO:0000256" key="5">
    <source>
        <dbReference type="SAM" id="MobiDB-lite"/>
    </source>
</evidence>
<evidence type="ECO:0000256" key="4">
    <source>
        <dbReference type="PROSITE-ProRule" id="PRU00027"/>
    </source>
</evidence>
<feature type="domain" description="BED-type" evidence="6">
    <location>
        <begin position="189"/>
        <end position="234"/>
    </location>
</feature>
<keyword evidence="1" id="KW-0479">Metal-binding</keyword>
<evidence type="ECO:0000313" key="7">
    <source>
        <dbReference type="EMBL" id="KAK5610647.1"/>
    </source>
</evidence>
<feature type="region of interest" description="Disordered" evidence="5">
    <location>
        <begin position="1"/>
        <end position="30"/>
    </location>
</feature>
<evidence type="ECO:0000256" key="3">
    <source>
        <dbReference type="ARBA" id="ARBA00022833"/>
    </source>
</evidence>
<keyword evidence="2 4" id="KW-0863">Zinc-finger</keyword>
<dbReference type="AlphaFoldDB" id="A0AAV9RNQ3"/>
<dbReference type="InterPro" id="IPR003656">
    <property type="entry name" value="Znf_BED"/>
</dbReference>
<organism evidence="7 8">
    <name type="scientific">Crenichthys baileyi</name>
    <name type="common">White River springfish</name>
    <dbReference type="NCBI Taxonomy" id="28760"/>
    <lineage>
        <taxon>Eukaryota</taxon>
        <taxon>Metazoa</taxon>
        <taxon>Chordata</taxon>
        <taxon>Craniata</taxon>
        <taxon>Vertebrata</taxon>
        <taxon>Euteleostomi</taxon>
        <taxon>Actinopterygii</taxon>
        <taxon>Neopterygii</taxon>
        <taxon>Teleostei</taxon>
        <taxon>Neoteleostei</taxon>
        <taxon>Acanthomorphata</taxon>
        <taxon>Ovalentaria</taxon>
        <taxon>Atherinomorphae</taxon>
        <taxon>Cyprinodontiformes</taxon>
        <taxon>Goodeidae</taxon>
        <taxon>Crenichthys</taxon>
    </lineage>
</organism>
<dbReference type="SMART" id="SM00614">
    <property type="entry name" value="ZnF_BED"/>
    <property type="match status" value="1"/>
</dbReference>
<gene>
    <name evidence="7" type="ORF">CRENBAI_001955</name>
</gene>
<comment type="caution">
    <text evidence="7">The sequence shown here is derived from an EMBL/GenBank/DDBJ whole genome shotgun (WGS) entry which is preliminary data.</text>
</comment>
<proteinExistence type="predicted"/>
<sequence>MDGEEDIPHLSEDLFSECDSSAESKKREAKGTCLKIEGQEGYVLKSYSIHPHDLTDAKSPSCSSTLDKDSLPTFHLSSQVDKQLELEKVCDIDPSSPNGEGHIELEKYANGSGLSGNIKDHIGAANGMEEEMQDDERLAFGSSIGPFLTRDCDDYNNLLSGYTSTLYDVAMDAVTQSLLSSMRGHGNPRKKSPAWNHFCTSPRDNTKAICLYCMKEFSRGKNEKDLSTSCLMRHDGLEIKKESPLLITSPETISDELPQSIEESMEYKEESEEAPASVRII</sequence>
<dbReference type="GO" id="GO:0008270">
    <property type="term" value="F:zinc ion binding"/>
    <property type="evidence" value="ECO:0007669"/>
    <property type="project" value="UniProtKB-KW"/>
</dbReference>
<name>A0AAV9RNQ3_9TELE</name>